<dbReference type="Pfam" id="PF00126">
    <property type="entry name" value="HTH_1"/>
    <property type="match status" value="1"/>
</dbReference>
<keyword evidence="2" id="KW-0805">Transcription regulation</keyword>
<keyword evidence="4" id="KW-0804">Transcription</keyword>
<feature type="domain" description="HTH lysR-type" evidence="5">
    <location>
        <begin position="1"/>
        <end position="58"/>
    </location>
</feature>
<evidence type="ECO:0000256" key="4">
    <source>
        <dbReference type="ARBA" id="ARBA00023163"/>
    </source>
</evidence>
<keyword evidence="3" id="KW-0238">DNA-binding</keyword>
<dbReference type="InterPro" id="IPR036390">
    <property type="entry name" value="WH_DNA-bd_sf"/>
</dbReference>
<dbReference type="Gene3D" id="1.10.10.10">
    <property type="entry name" value="Winged helix-like DNA-binding domain superfamily/Winged helix DNA-binding domain"/>
    <property type="match status" value="1"/>
</dbReference>
<reference evidence="6" key="1">
    <citation type="submission" date="2024-05" db="EMBL/GenBank/DDBJ databases">
        <title>Isolation and characterization of Sporomusa carbonis sp. nov., a carboxydotrophic hydrogenogen in the genus of Sporomusa isolated from a charcoal burning pile.</title>
        <authorList>
            <person name="Boeer T."/>
            <person name="Rosenbaum F."/>
            <person name="Eysell L."/>
            <person name="Mueller V."/>
            <person name="Daniel R."/>
            <person name="Poehlein A."/>
        </authorList>
    </citation>
    <scope>NUCLEOTIDE SEQUENCE [LARGE SCALE GENOMIC DNA]</scope>
    <source>
        <strain evidence="6">DSM 10669</strain>
    </source>
</reference>
<dbReference type="InterPro" id="IPR036388">
    <property type="entry name" value="WH-like_DNA-bd_sf"/>
</dbReference>
<protein>
    <submittedName>
        <fullName evidence="6">HTH-type transcriptional regulator GltC</fullName>
    </submittedName>
</protein>
<dbReference type="PRINTS" id="PR00039">
    <property type="entry name" value="HTHLYSR"/>
</dbReference>
<dbReference type="InterPro" id="IPR050950">
    <property type="entry name" value="HTH-type_LysR_regulators"/>
</dbReference>
<evidence type="ECO:0000256" key="3">
    <source>
        <dbReference type="ARBA" id="ARBA00023125"/>
    </source>
</evidence>
<proteinExistence type="inferred from homology"/>
<sequence length="294" mass="33068">MDIRQLKYFLAIAEAGQITKAATRLHITQPPLSQQIILLEKELGVQLIERTKKHINLTESGRILQNRAEQIIELINTTIDEIHEAANGISGKLTIGTITSSGRTLIPEFVQRFHQTYPKISFDLRLGDSRRILELLNAGIIEIGLIRLPINTSLYNYITLPKENMVMVALPDAITIGDTETLSFDKIKHNPLLIHRRYETIIINYCRQAGFEPNVLCTSDDNTSLLIWAKLGLGIAIVPETTINLLQDSPLLIQKITNPAIITTAAIIWLKKHTLSTAASHFLEMFKKDPHTEL</sequence>
<evidence type="ECO:0000313" key="7">
    <source>
        <dbReference type="Proteomes" id="UP000216752"/>
    </source>
</evidence>
<dbReference type="SUPFAM" id="SSF46785">
    <property type="entry name" value="Winged helix' DNA-binding domain"/>
    <property type="match status" value="1"/>
</dbReference>
<evidence type="ECO:0000256" key="2">
    <source>
        <dbReference type="ARBA" id="ARBA00023015"/>
    </source>
</evidence>
<dbReference type="PANTHER" id="PTHR30419">
    <property type="entry name" value="HTH-TYPE TRANSCRIPTIONAL REGULATOR YBHD"/>
    <property type="match status" value="1"/>
</dbReference>
<dbReference type="RefSeq" id="WP_094605975.1">
    <property type="nucleotide sequence ID" value="NZ_CP155573.1"/>
</dbReference>
<evidence type="ECO:0000313" key="6">
    <source>
        <dbReference type="EMBL" id="XFO68837.1"/>
    </source>
</evidence>
<dbReference type="EMBL" id="CP155573">
    <property type="protein sequence ID" value="XFO68837.1"/>
    <property type="molecule type" value="Genomic_DNA"/>
</dbReference>
<dbReference type="InterPro" id="IPR000847">
    <property type="entry name" value="LysR_HTH_N"/>
</dbReference>
<accession>A0ABZ3IT27</accession>
<dbReference type="Proteomes" id="UP000216752">
    <property type="component" value="Chromosome"/>
</dbReference>
<dbReference type="Gene3D" id="3.40.190.290">
    <property type="match status" value="1"/>
</dbReference>
<dbReference type="CDD" id="cd05466">
    <property type="entry name" value="PBP2_LTTR_substrate"/>
    <property type="match status" value="1"/>
</dbReference>
<dbReference type="SUPFAM" id="SSF53850">
    <property type="entry name" value="Periplasmic binding protein-like II"/>
    <property type="match status" value="1"/>
</dbReference>
<organism evidence="6 7">
    <name type="scientific">Sporomusa silvacetica DSM 10669</name>
    <dbReference type="NCBI Taxonomy" id="1123289"/>
    <lineage>
        <taxon>Bacteria</taxon>
        <taxon>Bacillati</taxon>
        <taxon>Bacillota</taxon>
        <taxon>Negativicutes</taxon>
        <taxon>Selenomonadales</taxon>
        <taxon>Sporomusaceae</taxon>
        <taxon>Sporomusa</taxon>
    </lineage>
</organism>
<dbReference type="InterPro" id="IPR005119">
    <property type="entry name" value="LysR_subst-bd"/>
</dbReference>
<evidence type="ECO:0000256" key="1">
    <source>
        <dbReference type="ARBA" id="ARBA00009437"/>
    </source>
</evidence>
<dbReference type="Pfam" id="PF03466">
    <property type="entry name" value="LysR_substrate"/>
    <property type="match status" value="1"/>
</dbReference>
<keyword evidence="7" id="KW-1185">Reference proteome</keyword>
<name>A0ABZ3IT27_9FIRM</name>
<evidence type="ECO:0000259" key="5">
    <source>
        <dbReference type="PROSITE" id="PS50931"/>
    </source>
</evidence>
<dbReference type="PROSITE" id="PS50931">
    <property type="entry name" value="HTH_LYSR"/>
    <property type="match status" value="1"/>
</dbReference>
<gene>
    <name evidence="6" type="primary">gltC_5</name>
    <name evidence="6" type="ORF">SPSIL_050610</name>
</gene>
<dbReference type="PANTHER" id="PTHR30419:SF28">
    <property type="entry name" value="HTH-TYPE TRANSCRIPTIONAL REGULATOR BSDA"/>
    <property type="match status" value="1"/>
</dbReference>
<comment type="similarity">
    <text evidence="1">Belongs to the LysR transcriptional regulatory family.</text>
</comment>